<feature type="compositionally biased region" description="Basic residues" evidence="1">
    <location>
        <begin position="51"/>
        <end position="65"/>
    </location>
</feature>
<protein>
    <submittedName>
        <fullName evidence="2">Uncharacterized protein</fullName>
    </submittedName>
</protein>
<feature type="region of interest" description="Disordered" evidence="1">
    <location>
        <begin position="1"/>
        <end position="150"/>
    </location>
</feature>
<accession>A0A6J4SV88</accession>
<evidence type="ECO:0000256" key="1">
    <source>
        <dbReference type="SAM" id="MobiDB-lite"/>
    </source>
</evidence>
<name>A0A6J4SV88_9ACTN</name>
<feature type="non-terminal residue" evidence="2">
    <location>
        <position position="150"/>
    </location>
</feature>
<feature type="compositionally biased region" description="Basic and acidic residues" evidence="1">
    <location>
        <begin position="123"/>
        <end position="135"/>
    </location>
</feature>
<gene>
    <name evidence="2" type="ORF">AVDCRST_MAG45-1614</name>
</gene>
<feature type="non-terminal residue" evidence="2">
    <location>
        <position position="1"/>
    </location>
</feature>
<evidence type="ECO:0000313" key="2">
    <source>
        <dbReference type="EMBL" id="CAA9506218.1"/>
    </source>
</evidence>
<feature type="compositionally biased region" description="Basic residues" evidence="1">
    <location>
        <begin position="17"/>
        <end position="35"/>
    </location>
</feature>
<organism evidence="2">
    <name type="scientific">uncultured Solirubrobacterales bacterium</name>
    <dbReference type="NCBI Taxonomy" id="768556"/>
    <lineage>
        <taxon>Bacteria</taxon>
        <taxon>Bacillati</taxon>
        <taxon>Actinomycetota</taxon>
        <taxon>Thermoleophilia</taxon>
        <taxon>Solirubrobacterales</taxon>
        <taxon>environmental samples</taxon>
    </lineage>
</organism>
<feature type="compositionally biased region" description="Basic residues" evidence="1">
    <location>
        <begin position="77"/>
        <end position="112"/>
    </location>
</feature>
<sequence>DVLHQSRVRRARDGAPRRARRSRARGARGDRHRRGPPAGLPGASDGASAPRRARGQPPRRARRLQPRPLGRNDLHGRGRRGARGRHRADRVHLRGSRRHARVLARGSRRRHLPHEAPVGPGARLDRHDAAGDDSARPGQACTREERDRGM</sequence>
<feature type="compositionally biased region" description="Basic residues" evidence="1">
    <location>
        <begin position="1"/>
        <end position="10"/>
    </location>
</feature>
<dbReference type="AlphaFoldDB" id="A0A6J4SV88"/>
<dbReference type="EMBL" id="CADCVU010000136">
    <property type="protein sequence ID" value="CAA9506218.1"/>
    <property type="molecule type" value="Genomic_DNA"/>
</dbReference>
<reference evidence="2" key="1">
    <citation type="submission" date="2020-02" db="EMBL/GenBank/DDBJ databases">
        <authorList>
            <person name="Meier V. D."/>
        </authorList>
    </citation>
    <scope>NUCLEOTIDE SEQUENCE</scope>
    <source>
        <strain evidence="2">AVDCRST_MAG45</strain>
    </source>
</reference>
<proteinExistence type="predicted"/>